<dbReference type="AlphaFoldDB" id="A0A9P7QI80"/>
<gene>
    <name evidence="2" type="ORF">E4U09_002176</name>
</gene>
<protein>
    <submittedName>
        <fullName evidence="2">Uncharacterized protein</fullName>
    </submittedName>
</protein>
<evidence type="ECO:0000256" key="1">
    <source>
        <dbReference type="SAM" id="MobiDB-lite"/>
    </source>
</evidence>
<feature type="region of interest" description="Disordered" evidence="1">
    <location>
        <begin position="1"/>
        <end position="22"/>
    </location>
</feature>
<accession>A0A9P7QI80</accession>
<dbReference type="EMBL" id="SRRH01000193">
    <property type="protein sequence ID" value="KAG6295433.1"/>
    <property type="molecule type" value="Genomic_DNA"/>
</dbReference>
<organism evidence="2 3">
    <name type="scientific">Claviceps aff. purpurea</name>
    <dbReference type="NCBI Taxonomy" id="1967640"/>
    <lineage>
        <taxon>Eukaryota</taxon>
        <taxon>Fungi</taxon>
        <taxon>Dikarya</taxon>
        <taxon>Ascomycota</taxon>
        <taxon>Pezizomycotina</taxon>
        <taxon>Sordariomycetes</taxon>
        <taxon>Hypocreomycetidae</taxon>
        <taxon>Hypocreales</taxon>
        <taxon>Clavicipitaceae</taxon>
        <taxon>Claviceps</taxon>
    </lineage>
</organism>
<proteinExistence type="predicted"/>
<name>A0A9P7QI80_9HYPO</name>
<dbReference type="Proteomes" id="UP000707071">
    <property type="component" value="Unassembled WGS sequence"/>
</dbReference>
<evidence type="ECO:0000313" key="2">
    <source>
        <dbReference type="EMBL" id="KAG6295433.1"/>
    </source>
</evidence>
<keyword evidence="3" id="KW-1185">Reference proteome</keyword>
<reference evidence="2 3" key="1">
    <citation type="journal article" date="2020" name="bioRxiv">
        <title>Whole genome comparisons of ergot fungi reveals the divergence and evolution of species within the genus Claviceps are the result of varying mechanisms driving genome evolution and host range expansion.</title>
        <authorList>
            <person name="Wyka S.A."/>
            <person name="Mondo S.J."/>
            <person name="Liu M."/>
            <person name="Dettman J."/>
            <person name="Nalam V."/>
            <person name="Broders K.D."/>
        </authorList>
    </citation>
    <scope>NUCLEOTIDE SEQUENCE [LARGE SCALE GENOMIC DNA]</scope>
    <source>
        <strain evidence="2 3">Clav52</strain>
    </source>
</reference>
<evidence type="ECO:0000313" key="3">
    <source>
        <dbReference type="Proteomes" id="UP000707071"/>
    </source>
</evidence>
<sequence length="70" mass="8192">MCQSVVNRQKSRTREPSLQPARRQRYLSMYQLMRYRDRAGSVKPLESRDWGDQILCLAQPPVRPASSSVR</sequence>
<comment type="caution">
    <text evidence="2">The sequence shown here is derived from an EMBL/GenBank/DDBJ whole genome shotgun (WGS) entry which is preliminary data.</text>
</comment>